<dbReference type="Gene3D" id="1.20.1280.50">
    <property type="match status" value="1"/>
</dbReference>
<evidence type="ECO:0000313" key="3">
    <source>
        <dbReference type="Proteomes" id="UP001642540"/>
    </source>
</evidence>
<dbReference type="CDD" id="cd22150">
    <property type="entry name" value="F-box_CeFBXA-like"/>
    <property type="match status" value="1"/>
</dbReference>
<name>A0ABP1QMT1_9HEXA</name>
<dbReference type="InterPro" id="IPR036047">
    <property type="entry name" value="F-box-like_dom_sf"/>
</dbReference>
<dbReference type="InterPro" id="IPR032675">
    <property type="entry name" value="LRR_dom_sf"/>
</dbReference>
<evidence type="ECO:0000313" key="2">
    <source>
        <dbReference type="EMBL" id="CAL8108222.1"/>
    </source>
</evidence>
<dbReference type="Gene3D" id="3.80.10.10">
    <property type="entry name" value="Ribonuclease Inhibitor"/>
    <property type="match status" value="1"/>
</dbReference>
<keyword evidence="3" id="KW-1185">Reference proteome</keyword>
<sequence>MALQLNDFPNELLCKVLNFLNTKEKFSARQVCTRWRNQIDKNVIFHIVLNDSNYDWIRLNFETSRCVRSIWIFDYSHKDIPIQNLTFLHTLTVGRKVNKLALTELLTNAKTLDHLQLYVDHERENDVINQMARKSNNFPALLSIKNLHIGYDSRSSWLDSWSERAWNEILNEEMPNVHRLVVDLYPNIPTLQGFDYFRLAAGMPKLQDFTYRVWSSHRKNYYEVLGDVRIHLLPQFLRVLQNNRKSLSSISLQIDTKRSGYIDMEMFSSLPSLQKLSIQAWPTPSSERKYFDLSIIRNCSSVATETLEKLTVKGFRFSEEDIINLIKNISKDVLHTVRICPEYAAKWESFETREKEIEMGIVKSEHSSVYPSHYLSQSPNSSAVYVGATMEKFHDDELVSNPNSDYSRKVKDVTVEPHSLQMVSRYIFSYK</sequence>
<dbReference type="SUPFAM" id="SSF81383">
    <property type="entry name" value="F-box domain"/>
    <property type="match status" value="1"/>
</dbReference>
<dbReference type="Proteomes" id="UP001642540">
    <property type="component" value="Unassembled WGS sequence"/>
</dbReference>
<feature type="domain" description="F-box" evidence="1">
    <location>
        <begin position="2"/>
        <end position="48"/>
    </location>
</feature>
<dbReference type="PROSITE" id="PS50181">
    <property type="entry name" value="FBOX"/>
    <property type="match status" value="1"/>
</dbReference>
<proteinExistence type="predicted"/>
<organism evidence="2 3">
    <name type="scientific">Orchesella dallaii</name>
    <dbReference type="NCBI Taxonomy" id="48710"/>
    <lineage>
        <taxon>Eukaryota</taxon>
        <taxon>Metazoa</taxon>
        <taxon>Ecdysozoa</taxon>
        <taxon>Arthropoda</taxon>
        <taxon>Hexapoda</taxon>
        <taxon>Collembola</taxon>
        <taxon>Entomobryomorpha</taxon>
        <taxon>Entomobryoidea</taxon>
        <taxon>Orchesellidae</taxon>
        <taxon>Orchesellinae</taxon>
        <taxon>Orchesella</taxon>
    </lineage>
</organism>
<dbReference type="Pfam" id="PF00646">
    <property type="entry name" value="F-box"/>
    <property type="match status" value="1"/>
</dbReference>
<accession>A0ABP1QMT1</accession>
<dbReference type="InterPro" id="IPR001810">
    <property type="entry name" value="F-box_dom"/>
</dbReference>
<dbReference type="EMBL" id="CAXLJM020000039">
    <property type="protein sequence ID" value="CAL8108222.1"/>
    <property type="molecule type" value="Genomic_DNA"/>
</dbReference>
<dbReference type="SMART" id="SM00256">
    <property type="entry name" value="FBOX"/>
    <property type="match status" value="1"/>
</dbReference>
<evidence type="ECO:0000259" key="1">
    <source>
        <dbReference type="PROSITE" id="PS50181"/>
    </source>
</evidence>
<gene>
    <name evidence="2" type="ORF">ODALV1_LOCUS12912</name>
</gene>
<protein>
    <recommendedName>
        <fullName evidence="1">F-box domain-containing protein</fullName>
    </recommendedName>
</protein>
<reference evidence="2 3" key="1">
    <citation type="submission" date="2024-08" db="EMBL/GenBank/DDBJ databases">
        <authorList>
            <person name="Cucini C."/>
            <person name="Frati F."/>
        </authorList>
    </citation>
    <scope>NUCLEOTIDE SEQUENCE [LARGE SCALE GENOMIC DNA]</scope>
</reference>
<comment type="caution">
    <text evidence="2">The sequence shown here is derived from an EMBL/GenBank/DDBJ whole genome shotgun (WGS) entry which is preliminary data.</text>
</comment>